<dbReference type="Gramene" id="PRQ23128">
    <property type="protein sequence ID" value="PRQ23128"/>
    <property type="gene ID" value="RchiOBHm_Chr6g0257921"/>
</dbReference>
<keyword evidence="2" id="KW-1185">Reference proteome</keyword>
<dbReference type="PANTHER" id="PTHR47380:SF4">
    <property type="entry name" value="OS02G0533000 PROTEIN"/>
    <property type="match status" value="1"/>
</dbReference>
<dbReference type="InterPro" id="IPR044200">
    <property type="entry name" value="At5g03900-like"/>
</dbReference>
<dbReference type="PANTHER" id="PTHR47380">
    <property type="entry name" value="OS02G0533000 PROTEIN"/>
    <property type="match status" value="1"/>
</dbReference>
<dbReference type="EMBL" id="PDCK01000044">
    <property type="protein sequence ID" value="PRQ23128.1"/>
    <property type="molecule type" value="Genomic_DNA"/>
</dbReference>
<reference evidence="1 2" key="1">
    <citation type="journal article" date="2018" name="Nat. Genet.">
        <title>The Rosa genome provides new insights in the design of modern roses.</title>
        <authorList>
            <person name="Bendahmane M."/>
        </authorList>
    </citation>
    <scope>NUCLEOTIDE SEQUENCE [LARGE SCALE GENOMIC DNA]</scope>
    <source>
        <strain evidence="2">cv. Old Blush</strain>
    </source>
</reference>
<protein>
    <submittedName>
        <fullName evidence="1">Uncharacterized protein</fullName>
    </submittedName>
</protein>
<dbReference type="GO" id="GO:0009941">
    <property type="term" value="C:chloroplast envelope"/>
    <property type="evidence" value="ECO:0007669"/>
    <property type="project" value="TreeGrafter"/>
</dbReference>
<evidence type="ECO:0000313" key="2">
    <source>
        <dbReference type="Proteomes" id="UP000238479"/>
    </source>
</evidence>
<sequence length="84" mass="9330">MDVVDSVGGRVMIGHVSSRAGLKLNKAQNALQALATDTEGFLEVSDEGDVLYVFPKDYRAKLLAKLFRLRIEPLLEKAKELTLR</sequence>
<gene>
    <name evidence="1" type="ORF">RchiOBHm_Chr6g0257921</name>
</gene>
<name>A0A2P6PMH1_ROSCH</name>
<accession>A0A2P6PMH1</accession>
<dbReference type="Proteomes" id="UP000238479">
    <property type="component" value="Chromosome 6"/>
</dbReference>
<comment type="caution">
    <text evidence="1">The sequence shown here is derived from an EMBL/GenBank/DDBJ whole genome shotgun (WGS) entry which is preliminary data.</text>
</comment>
<proteinExistence type="predicted"/>
<dbReference type="STRING" id="74649.A0A2P6PMH1"/>
<dbReference type="AlphaFoldDB" id="A0A2P6PMH1"/>
<organism evidence="1 2">
    <name type="scientific">Rosa chinensis</name>
    <name type="common">China rose</name>
    <dbReference type="NCBI Taxonomy" id="74649"/>
    <lineage>
        <taxon>Eukaryota</taxon>
        <taxon>Viridiplantae</taxon>
        <taxon>Streptophyta</taxon>
        <taxon>Embryophyta</taxon>
        <taxon>Tracheophyta</taxon>
        <taxon>Spermatophyta</taxon>
        <taxon>Magnoliopsida</taxon>
        <taxon>eudicotyledons</taxon>
        <taxon>Gunneridae</taxon>
        <taxon>Pentapetalae</taxon>
        <taxon>rosids</taxon>
        <taxon>fabids</taxon>
        <taxon>Rosales</taxon>
        <taxon>Rosaceae</taxon>
        <taxon>Rosoideae</taxon>
        <taxon>Rosoideae incertae sedis</taxon>
        <taxon>Rosa</taxon>
    </lineage>
</organism>
<evidence type="ECO:0000313" key="1">
    <source>
        <dbReference type="EMBL" id="PRQ23128.1"/>
    </source>
</evidence>